<dbReference type="PANTHER" id="PTHR45255">
    <property type="entry name" value="DNAJ HOMOLOG SUBFAMILY C MEMBER 24"/>
    <property type="match status" value="1"/>
</dbReference>
<dbReference type="AlphaFoldDB" id="A0A084WI04"/>
<dbReference type="CDD" id="cd06257">
    <property type="entry name" value="DnaJ"/>
    <property type="match status" value="1"/>
</dbReference>
<dbReference type="STRING" id="74873.A0A084WI04"/>
<dbReference type="EMBL" id="KE525347">
    <property type="protein sequence ID" value="KFB49848.1"/>
    <property type="molecule type" value="Genomic_DNA"/>
</dbReference>
<dbReference type="Proteomes" id="UP000030765">
    <property type="component" value="Unassembled WGS sequence"/>
</dbReference>
<evidence type="ECO:0000256" key="4">
    <source>
        <dbReference type="ARBA" id="ARBA00023004"/>
    </source>
</evidence>
<evidence type="ECO:0000256" key="1">
    <source>
        <dbReference type="ARBA" id="ARBA00006169"/>
    </source>
</evidence>
<evidence type="ECO:0000256" key="2">
    <source>
        <dbReference type="ARBA" id="ARBA00022723"/>
    </source>
</evidence>
<keyword evidence="9" id="KW-1185">Reference proteome</keyword>
<dbReference type="InterPro" id="IPR036671">
    <property type="entry name" value="DPH_MB_sf"/>
</dbReference>
<dbReference type="OrthoDB" id="66964at2759"/>
<dbReference type="InterPro" id="IPR001623">
    <property type="entry name" value="DnaJ_domain"/>
</dbReference>
<dbReference type="PROSITE" id="PS50076">
    <property type="entry name" value="DNAJ_2"/>
    <property type="match status" value="1"/>
</dbReference>
<dbReference type="PROSITE" id="PS51074">
    <property type="entry name" value="DPH_MB"/>
    <property type="match status" value="1"/>
</dbReference>
<dbReference type="PANTHER" id="PTHR45255:SF1">
    <property type="entry name" value="DNAJ HOMOLOG SUBFAMILY C MEMBER 24"/>
    <property type="match status" value="1"/>
</dbReference>
<dbReference type="GO" id="GO:0008198">
    <property type="term" value="F:ferrous iron binding"/>
    <property type="evidence" value="ECO:0007669"/>
    <property type="project" value="TreeGrafter"/>
</dbReference>
<keyword evidence="3" id="KW-0862">Zinc</keyword>
<evidence type="ECO:0000259" key="5">
    <source>
        <dbReference type="PROSITE" id="PS50076"/>
    </source>
</evidence>
<keyword evidence="2" id="KW-0479">Metal-binding</keyword>
<dbReference type="Gene3D" id="3.10.660.10">
    <property type="entry name" value="DPH Zinc finger"/>
    <property type="match status" value="1"/>
</dbReference>
<dbReference type="VEuPathDB" id="VectorBase:ASIC017872"/>
<dbReference type="OMA" id="WSSAYAY"/>
<dbReference type="SUPFAM" id="SSF46565">
    <property type="entry name" value="Chaperone J-domain"/>
    <property type="match status" value="1"/>
</dbReference>
<dbReference type="InterPro" id="IPR007872">
    <property type="entry name" value="DPH_MB_dom"/>
</dbReference>
<dbReference type="Gene3D" id="1.10.287.110">
    <property type="entry name" value="DnaJ domain"/>
    <property type="match status" value="1"/>
</dbReference>
<dbReference type="Pfam" id="PF00226">
    <property type="entry name" value="DnaJ"/>
    <property type="match status" value="1"/>
</dbReference>
<dbReference type="EnsemblMetazoa" id="ASIC017872-RA">
    <property type="protein sequence ID" value="ASIC017872-PA"/>
    <property type="gene ID" value="ASIC017872"/>
</dbReference>
<name>A0A084WI04_ANOSI</name>
<feature type="domain" description="DPH-type MB" evidence="6">
    <location>
        <begin position="85"/>
        <end position="141"/>
    </location>
</feature>
<dbReference type="SUPFAM" id="SSF144217">
    <property type="entry name" value="CSL zinc finger"/>
    <property type="match status" value="1"/>
</dbReference>
<feature type="domain" description="J" evidence="5">
    <location>
        <begin position="8"/>
        <end position="74"/>
    </location>
</feature>
<evidence type="ECO:0000313" key="9">
    <source>
        <dbReference type="Proteomes" id="UP000030765"/>
    </source>
</evidence>
<dbReference type="Pfam" id="PF05207">
    <property type="entry name" value="Zn_ribbon_CSL"/>
    <property type="match status" value="1"/>
</dbReference>
<organism evidence="7">
    <name type="scientific">Anopheles sinensis</name>
    <name type="common">Mosquito</name>
    <dbReference type="NCBI Taxonomy" id="74873"/>
    <lineage>
        <taxon>Eukaryota</taxon>
        <taxon>Metazoa</taxon>
        <taxon>Ecdysozoa</taxon>
        <taxon>Arthropoda</taxon>
        <taxon>Hexapoda</taxon>
        <taxon>Insecta</taxon>
        <taxon>Pterygota</taxon>
        <taxon>Neoptera</taxon>
        <taxon>Endopterygota</taxon>
        <taxon>Diptera</taxon>
        <taxon>Nematocera</taxon>
        <taxon>Culicoidea</taxon>
        <taxon>Culicidae</taxon>
        <taxon>Anophelinae</taxon>
        <taxon>Anopheles</taxon>
    </lineage>
</organism>
<evidence type="ECO:0000259" key="6">
    <source>
        <dbReference type="PROSITE" id="PS51074"/>
    </source>
</evidence>
<evidence type="ECO:0000313" key="8">
    <source>
        <dbReference type="EnsemblMetazoa" id="ASIC017872-PA"/>
    </source>
</evidence>
<dbReference type="GO" id="GO:0001671">
    <property type="term" value="F:ATPase activator activity"/>
    <property type="evidence" value="ECO:0007669"/>
    <property type="project" value="TreeGrafter"/>
</dbReference>
<dbReference type="EMBL" id="ATLV01023900">
    <property type="status" value="NOT_ANNOTATED_CDS"/>
    <property type="molecule type" value="Genomic_DNA"/>
</dbReference>
<evidence type="ECO:0000256" key="3">
    <source>
        <dbReference type="ARBA" id="ARBA00022833"/>
    </source>
</evidence>
<proteinExistence type="inferred from homology"/>
<sequence>MASQEHLSHYAVLQVPQNATHEEIRKSYQALVLQHHPDKQRNGNANDSELFMRIDEAWKILRDEQTRRVYDAELMQQTCREEYFVNEVLREVDFEMNHEENYRYHTCRCGGYYILPEESPLVESIYISCDECSLIVQVNPP</sequence>
<dbReference type="PRINTS" id="PR00625">
    <property type="entry name" value="JDOMAIN"/>
</dbReference>
<gene>
    <name evidence="7" type="ORF">ZHAS_00017872</name>
</gene>
<reference evidence="8" key="2">
    <citation type="submission" date="2020-05" db="UniProtKB">
        <authorList>
            <consortium name="EnsemblMetazoa"/>
        </authorList>
    </citation>
    <scope>IDENTIFICATION</scope>
</reference>
<dbReference type="SMART" id="SM00271">
    <property type="entry name" value="DnaJ"/>
    <property type="match status" value="1"/>
</dbReference>
<reference evidence="7 9" key="1">
    <citation type="journal article" date="2014" name="BMC Genomics">
        <title>Genome sequence of Anopheles sinensis provides insight into genetics basis of mosquito competence for malaria parasites.</title>
        <authorList>
            <person name="Zhou D."/>
            <person name="Zhang D."/>
            <person name="Ding G."/>
            <person name="Shi L."/>
            <person name="Hou Q."/>
            <person name="Ye Y."/>
            <person name="Xu Y."/>
            <person name="Zhou H."/>
            <person name="Xiong C."/>
            <person name="Li S."/>
            <person name="Yu J."/>
            <person name="Hong S."/>
            <person name="Yu X."/>
            <person name="Zou P."/>
            <person name="Chen C."/>
            <person name="Chang X."/>
            <person name="Wang W."/>
            <person name="Lv Y."/>
            <person name="Sun Y."/>
            <person name="Ma L."/>
            <person name="Shen B."/>
            <person name="Zhu C."/>
        </authorList>
    </citation>
    <scope>NUCLEOTIDE SEQUENCE [LARGE SCALE GENOMIC DNA]</scope>
</reference>
<protein>
    <submittedName>
        <fullName evidence="7 8">Uncharacterized protein</fullName>
    </submittedName>
</protein>
<comment type="similarity">
    <text evidence="1">Belongs to the DPH4 family.</text>
</comment>
<evidence type="ECO:0000313" key="7">
    <source>
        <dbReference type="EMBL" id="KFB49848.1"/>
    </source>
</evidence>
<accession>A0A084WI04</accession>
<dbReference type="InterPro" id="IPR036869">
    <property type="entry name" value="J_dom_sf"/>
</dbReference>
<keyword evidence="4" id="KW-0408">Iron</keyword>